<dbReference type="AlphaFoldDB" id="A0A017T7Y5"/>
<protein>
    <recommendedName>
        <fullName evidence="3">Transposase</fullName>
    </recommendedName>
</protein>
<dbReference type="RefSeq" id="WP_044241878.1">
    <property type="nucleotide sequence ID" value="NZ_ASRX01000024.1"/>
</dbReference>
<proteinExistence type="predicted"/>
<dbReference type="OrthoDB" id="5566984at2"/>
<dbReference type="PANTHER" id="PTHR41317">
    <property type="entry name" value="PD-(D_E)XK NUCLEASE FAMILY TRANSPOSASE"/>
    <property type="match status" value="1"/>
</dbReference>
<dbReference type="Pfam" id="PF12784">
    <property type="entry name" value="PDDEXK_2"/>
    <property type="match status" value="1"/>
</dbReference>
<accession>A0A017T7Y5</accession>
<keyword evidence="2" id="KW-1185">Reference proteome</keyword>
<dbReference type="PANTHER" id="PTHR41317:SF1">
    <property type="entry name" value="PD-(D_E)XK NUCLEASE FAMILY TRANSPOSASE"/>
    <property type="match status" value="1"/>
</dbReference>
<evidence type="ECO:0000313" key="1">
    <source>
        <dbReference type="EMBL" id="EYF05383.1"/>
    </source>
</evidence>
<name>A0A017T7Y5_9BACT</name>
<sequence>MLAVFADPKTDFVFKRIFGAEARKPLLIALLNHLLELTGDRCILDVQHLSGEQHIDVPELKLSIVDVKCTDATGRRFVVEMQVLNVEGFEKRVVYNASKAYVMQLRGAEEYHTLCNVVGVTICDFMLWPEKGSDGAYKVPLLSRWRMQEQHTGEVGLPQVQYAFLELPKYEAGAEPQTLVEKWAYFFREAKYLNAVPPALAEGPFREALEVARRATFEPAAWEAYERAKMAEQDARGALVLARREGVELGHRAGHAEGKREGMLEGKREGMLEGKREGMLEGKLEGERAGRIDAKRETLLRLLGRAGLSLTEEERARVQGCSDPAILDRWLENVFGARTVAEVLS</sequence>
<reference evidence="1 2" key="1">
    <citation type="submission" date="2013-05" db="EMBL/GenBank/DDBJ databases">
        <title>Genome assembly of Chondromyces apiculatus DSM 436.</title>
        <authorList>
            <person name="Sharma G."/>
            <person name="Khatri I."/>
            <person name="Kaur C."/>
            <person name="Mayilraj S."/>
            <person name="Subramanian S."/>
        </authorList>
    </citation>
    <scope>NUCLEOTIDE SEQUENCE [LARGE SCALE GENOMIC DNA]</scope>
    <source>
        <strain evidence="1 2">DSM 436</strain>
    </source>
</reference>
<organism evidence="1 2">
    <name type="scientific">Chondromyces apiculatus DSM 436</name>
    <dbReference type="NCBI Taxonomy" id="1192034"/>
    <lineage>
        <taxon>Bacteria</taxon>
        <taxon>Pseudomonadati</taxon>
        <taxon>Myxococcota</taxon>
        <taxon>Polyangia</taxon>
        <taxon>Polyangiales</taxon>
        <taxon>Polyangiaceae</taxon>
        <taxon>Chondromyces</taxon>
    </lineage>
</organism>
<evidence type="ECO:0000313" key="2">
    <source>
        <dbReference type="Proteomes" id="UP000019678"/>
    </source>
</evidence>
<gene>
    <name evidence="1" type="ORF">CAP_3300</name>
</gene>
<dbReference type="NCBIfam" id="TIGR01784">
    <property type="entry name" value="T_den_put_tspse"/>
    <property type="match status" value="1"/>
</dbReference>
<dbReference type="EMBL" id="ASRX01000024">
    <property type="protein sequence ID" value="EYF05383.1"/>
    <property type="molecule type" value="Genomic_DNA"/>
</dbReference>
<dbReference type="eggNOG" id="COG5464">
    <property type="taxonomic scope" value="Bacteria"/>
</dbReference>
<dbReference type="Proteomes" id="UP000019678">
    <property type="component" value="Unassembled WGS sequence"/>
</dbReference>
<dbReference type="STRING" id="1192034.CAP_3300"/>
<comment type="caution">
    <text evidence="1">The sequence shown here is derived from an EMBL/GenBank/DDBJ whole genome shotgun (WGS) entry which is preliminary data.</text>
</comment>
<dbReference type="InterPro" id="IPR010106">
    <property type="entry name" value="RpnA"/>
</dbReference>
<evidence type="ECO:0008006" key="3">
    <source>
        <dbReference type="Google" id="ProtNLM"/>
    </source>
</evidence>